<evidence type="ECO:0000313" key="3">
    <source>
        <dbReference type="Proteomes" id="UP000183400"/>
    </source>
</evidence>
<reference evidence="3" key="1">
    <citation type="submission" date="2016-10" db="EMBL/GenBank/DDBJ databases">
        <authorList>
            <person name="Varghese N."/>
            <person name="Submissions S."/>
        </authorList>
    </citation>
    <scope>NUCLEOTIDE SEQUENCE [LARGE SCALE GENOMIC DNA]</scope>
    <source>
        <strain evidence="3">DSM 27839</strain>
    </source>
</reference>
<evidence type="ECO:0000313" key="2">
    <source>
        <dbReference type="EMBL" id="SDX58886.1"/>
    </source>
</evidence>
<dbReference type="STRING" id="985054.SAMN05444358_107170"/>
<keyword evidence="1" id="KW-0812">Transmembrane</keyword>
<feature type="transmembrane region" description="Helical" evidence="1">
    <location>
        <begin position="21"/>
        <end position="41"/>
    </location>
</feature>
<dbReference type="NCBIfam" id="NF037969">
    <property type="entry name" value="SemiSWEET_3"/>
    <property type="match status" value="1"/>
</dbReference>
<sequence>MRETLSQKLQRSEFGHWMQRFEGFMVFVGVVGPFATLPQLIKLYLTHSDHASGQSLLSWSLYAALSFLWFIYGILVKKLPIYVGNGISTVLDLLMVLGILLHAGVTF</sequence>
<keyword evidence="3" id="KW-1185">Reference proteome</keyword>
<feature type="transmembrane region" description="Helical" evidence="1">
    <location>
        <begin position="82"/>
        <end position="105"/>
    </location>
</feature>
<protein>
    <submittedName>
        <fullName evidence="2">Uncharacterized conserved protein, contains PQ loop repeat</fullName>
    </submittedName>
</protein>
<accession>A0A1H3CXS9</accession>
<dbReference type="Proteomes" id="UP000183400">
    <property type="component" value="Unassembled WGS sequence"/>
</dbReference>
<organism evidence="2 3">
    <name type="scientific">Ruegeria halocynthiae</name>
    <dbReference type="NCBI Taxonomy" id="985054"/>
    <lineage>
        <taxon>Bacteria</taxon>
        <taxon>Pseudomonadati</taxon>
        <taxon>Pseudomonadota</taxon>
        <taxon>Alphaproteobacteria</taxon>
        <taxon>Rhodobacterales</taxon>
        <taxon>Roseobacteraceae</taxon>
        <taxon>Ruegeria</taxon>
    </lineage>
</organism>
<gene>
    <name evidence="2" type="ORF">SAMN05444358_107170</name>
</gene>
<dbReference type="RefSeq" id="WP_083347776.1">
    <property type="nucleotide sequence ID" value="NZ_FNNP01000007.1"/>
</dbReference>
<dbReference type="AlphaFoldDB" id="A0A1H3CXS9"/>
<dbReference type="Gene3D" id="1.20.1280.290">
    <property type="match status" value="1"/>
</dbReference>
<feature type="transmembrane region" description="Helical" evidence="1">
    <location>
        <begin position="56"/>
        <end position="75"/>
    </location>
</feature>
<proteinExistence type="predicted"/>
<dbReference type="EMBL" id="FNNP01000007">
    <property type="protein sequence ID" value="SDX58886.1"/>
    <property type="molecule type" value="Genomic_DNA"/>
</dbReference>
<evidence type="ECO:0000256" key="1">
    <source>
        <dbReference type="SAM" id="Phobius"/>
    </source>
</evidence>
<name>A0A1H3CXS9_9RHOB</name>
<keyword evidence="1" id="KW-0472">Membrane</keyword>
<keyword evidence="1" id="KW-1133">Transmembrane helix</keyword>